<keyword evidence="3" id="KW-1185">Reference proteome</keyword>
<evidence type="ECO:0000256" key="1">
    <source>
        <dbReference type="SAM" id="MobiDB-lite"/>
    </source>
</evidence>
<name>A0AAV6HPP4_9ERIC</name>
<sequence length="110" mass="12749">MQLKENKPFSQSVVDVTKNSMEAMKDSQILDYANMLEGMESWEQHACSAYELFEKDGNRPIMIEELALGDRDKEKEIDSRNGQKEGDREGECERSRVIEKQELVEVMEES</sequence>
<dbReference type="Proteomes" id="UP000823749">
    <property type="component" value="Chromosome 13"/>
</dbReference>
<evidence type="ECO:0000313" key="3">
    <source>
        <dbReference type="Proteomes" id="UP000823749"/>
    </source>
</evidence>
<accession>A0AAV6HPP4</accession>
<dbReference type="EMBL" id="JACTNZ010000013">
    <property type="protein sequence ID" value="KAG5514760.1"/>
    <property type="molecule type" value="Genomic_DNA"/>
</dbReference>
<protein>
    <submittedName>
        <fullName evidence="2">Uncharacterized protein</fullName>
    </submittedName>
</protein>
<organism evidence="2 3">
    <name type="scientific">Rhododendron griersonianum</name>
    <dbReference type="NCBI Taxonomy" id="479676"/>
    <lineage>
        <taxon>Eukaryota</taxon>
        <taxon>Viridiplantae</taxon>
        <taxon>Streptophyta</taxon>
        <taxon>Embryophyta</taxon>
        <taxon>Tracheophyta</taxon>
        <taxon>Spermatophyta</taxon>
        <taxon>Magnoliopsida</taxon>
        <taxon>eudicotyledons</taxon>
        <taxon>Gunneridae</taxon>
        <taxon>Pentapetalae</taxon>
        <taxon>asterids</taxon>
        <taxon>Ericales</taxon>
        <taxon>Ericaceae</taxon>
        <taxon>Ericoideae</taxon>
        <taxon>Rhodoreae</taxon>
        <taxon>Rhododendron</taxon>
    </lineage>
</organism>
<proteinExistence type="predicted"/>
<feature type="region of interest" description="Disordered" evidence="1">
    <location>
        <begin position="70"/>
        <end position="96"/>
    </location>
</feature>
<dbReference type="AlphaFoldDB" id="A0AAV6HPP4"/>
<evidence type="ECO:0000313" key="2">
    <source>
        <dbReference type="EMBL" id="KAG5514760.1"/>
    </source>
</evidence>
<reference evidence="2 3" key="1">
    <citation type="submission" date="2020-08" db="EMBL/GenBank/DDBJ databases">
        <title>Plant Genome Project.</title>
        <authorList>
            <person name="Zhang R.-G."/>
        </authorList>
    </citation>
    <scope>NUCLEOTIDE SEQUENCE [LARGE SCALE GENOMIC DNA]</scope>
    <source>
        <strain evidence="2">WSP0</strain>
        <tissue evidence="2">Leaf</tissue>
    </source>
</reference>
<comment type="caution">
    <text evidence="2">The sequence shown here is derived from an EMBL/GenBank/DDBJ whole genome shotgun (WGS) entry which is preliminary data.</text>
</comment>
<gene>
    <name evidence="2" type="ORF">RHGRI_035973</name>
</gene>